<sequence>MKFLLSLLPVILFTACIGEDIVDDYVQPVIRIQNIASSIEQGTSHQFGQQFINNVGQMEEVAGNWSSADPEILSISETGLATGLAEGQTTITLSYTDEFGETASASEAVEVGPSTVIIEEPMMKSGTVSTTSSYDLTGQFTLSEIPDSEDLQLTFGGDYIADDGLPGLYVYLSNNPNSSSGALEIGAVQVFSGAHEYTISGADLESYAYVLYFCKPFNVKVGHGAIE</sequence>
<dbReference type="Proteomes" id="UP000321907">
    <property type="component" value="Unassembled WGS sequence"/>
</dbReference>
<dbReference type="InterPro" id="IPR003343">
    <property type="entry name" value="Big_2"/>
</dbReference>
<reference evidence="2 3" key="1">
    <citation type="submission" date="2019-08" db="EMBL/GenBank/DDBJ databases">
        <title>Lewinella sp. strain SSH13 Genome sequencing and assembly.</title>
        <authorList>
            <person name="Kim I."/>
        </authorList>
    </citation>
    <scope>NUCLEOTIDE SEQUENCE [LARGE SCALE GENOMIC DNA]</scope>
    <source>
        <strain evidence="2 3">SSH13</strain>
    </source>
</reference>
<dbReference type="AlphaFoldDB" id="A0A5C7FE83"/>
<dbReference type="RefSeq" id="WP_147931372.1">
    <property type="nucleotide sequence ID" value="NZ_VOXD01000021.1"/>
</dbReference>
<accession>A0A5C7FE83</accession>
<dbReference type="EMBL" id="VOXD01000021">
    <property type="protein sequence ID" value="TXF88572.1"/>
    <property type="molecule type" value="Genomic_DNA"/>
</dbReference>
<evidence type="ECO:0000259" key="1">
    <source>
        <dbReference type="PROSITE" id="PS51549"/>
    </source>
</evidence>
<dbReference type="InterPro" id="IPR008964">
    <property type="entry name" value="Invasin/intimin_cell_adhesion"/>
</dbReference>
<organism evidence="2 3">
    <name type="scientific">Neolewinella aurantiaca</name>
    <dbReference type="NCBI Taxonomy" id="2602767"/>
    <lineage>
        <taxon>Bacteria</taxon>
        <taxon>Pseudomonadati</taxon>
        <taxon>Bacteroidota</taxon>
        <taxon>Saprospiria</taxon>
        <taxon>Saprospirales</taxon>
        <taxon>Lewinellaceae</taxon>
        <taxon>Neolewinella</taxon>
    </lineage>
</organism>
<dbReference type="InterPro" id="IPR019545">
    <property type="entry name" value="DM13_domain"/>
</dbReference>
<comment type="caution">
    <text evidence="2">The sequence shown here is derived from an EMBL/GenBank/DDBJ whole genome shotgun (WGS) entry which is preliminary data.</text>
</comment>
<evidence type="ECO:0000313" key="3">
    <source>
        <dbReference type="Proteomes" id="UP000321907"/>
    </source>
</evidence>
<gene>
    <name evidence="2" type="ORF">FUA23_13980</name>
</gene>
<name>A0A5C7FE83_9BACT</name>
<dbReference type="Pfam" id="PF02368">
    <property type="entry name" value="Big_2"/>
    <property type="match status" value="1"/>
</dbReference>
<feature type="domain" description="DM13" evidence="1">
    <location>
        <begin position="126"/>
        <end position="227"/>
    </location>
</feature>
<dbReference type="PROSITE" id="PS51257">
    <property type="entry name" value="PROKAR_LIPOPROTEIN"/>
    <property type="match status" value="1"/>
</dbReference>
<dbReference type="PROSITE" id="PS51549">
    <property type="entry name" value="DM13"/>
    <property type="match status" value="1"/>
</dbReference>
<dbReference type="Gene3D" id="2.60.40.1080">
    <property type="match status" value="1"/>
</dbReference>
<dbReference type="OrthoDB" id="155521at2"/>
<evidence type="ECO:0000313" key="2">
    <source>
        <dbReference type="EMBL" id="TXF88572.1"/>
    </source>
</evidence>
<dbReference type="SUPFAM" id="SSF49373">
    <property type="entry name" value="Invasin/intimin cell-adhesion fragments"/>
    <property type="match status" value="1"/>
</dbReference>
<protein>
    <recommendedName>
        <fullName evidence="1">DM13 domain-containing protein</fullName>
    </recommendedName>
</protein>
<keyword evidence="3" id="KW-1185">Reference proteome</keyword>
<proteinExistence type="predicted"/>